<evidence type="ECO:0000259" key="4">
    <source>
        <dbReference type="Pfam" id="PF00155"/>
    </source>
</evidence>
<reference evidence="5 6" key="1">
    <citation type="journal article" date="2012" name="Stand. Genomic Sci.">
        <title>Complete genome sequence of the aerobic, heterotroph Marinithermus hydrothermalis type strain (T1(T)) from a deep-sea hydrothermal vent chimney.</title>
        <authorList>
            <person name="Copeland A."/>
            <person name="Gu W."/>
            <person name="Yasawong M."/>
            <person name="Lapidus A."/>
            <person name="Lucas S."/>
            <person name="Deshpande S."/>
            <person name="Pagani I."/>
            <person name="Tapia R."/>
            <person name="Cheng J.F."/>
            <person name="Goodwin L.A."/>
            <person name="Pitluck S."/>
            <person name="Liolios K."/>
            <person name="Ivanova N."/>
            <person name="Mavromatis K."/>
            <person name="Mikhailova N."/>
            <person name="Pati A."/>
            <person name="Chen A."/>
            <person name="Palaniappan K."/>
            <person name="Land M."/>
            <person name="Pan C."/>
            <person name="Brambilla E.M."/>
            <person name="Rohde M."/>
            <person name="Tindall B.J."/>
            <person name="Sikorski J."/>
            <person name="Goker M."/>
            <person name="Detter J.C."/>
            <person name="Bristow J."/>
            <person name="Eisen J.A."/>
            <person name="Markowitz V."/>
            <person name="Hugenholtz P."/>
            <person name="Kyrpides N.C."/>
            <person name="Klenk H.P."/>
            <person name="Woyke T."/>
        </authorList>
    </citation>
    <scope>NUCLEOTIDE SEQUENCE [LARGE SCALE GENOMIC DNA]</scope>
    <source>
        <strain evidence="6">DSM 14884 / JCM 11576 / T1</strain>
    </source>
</reference>
<dbReference type="eggNOG" id="COG0436">
    <property type="taxonomic scope" value="Bacteria"/>
</dbReference>
<dbReference type="HOGENOM" id="CLU_017584_4_5_0"/>
<dbReference type="InterPro" id="IPR015421">
    <property type="entry name" value="PyrdxlP-dep_Trfase_major"/>
</dbReference>
<dbReference type="PANTHER" id="PTHR42832">
    <property type="entry name" value="AMINO ACID AMINOTRANSFERASE"/>
    <property type="match status" value="1"/>
</dbReference>
<sequence length="387" mass="42198">MNRWTSRRARALPESVFLRMDRAKREARQAGRAIIDLSIGSSDLSPPPEALAALKAAVDDPETYGYCLRSGTRPFLEAATRWYARRFGRALDPETQALALIGSQEGLAHLLLAVADPGDVLLVPEVAYPSYWGAAALAGLEVWPIPLRADYLADLEAVPGEVARRARVLLLNYPNNPTAALADRAYWEAALEFAARYDLLLVHDNPYVDLVFEGEALSPLTLDGALERTVELFSFSKSYHLAGFRLGFALGNREALAALEAVKAPIDFNQYLGIQRMGIAALELPEARVRRDVEVFRARRDALVEALAAAGWTVPRPRAGMYLWARLPHTEDDLGFCVELVRQTGVALAPGRAFGPGGRGHVRFALVQPPEVLREAAARVAAAVVGG</sequence>
<dbReference type="KEGG" id="mhd:Marky_0064"/>
<proteinExistence type="predicted"/>
<keyword evidence="2 5" id="KW-0032">Aminotransferase</keyword>
<keyword evidence="6" id="KW-1185">Reference proteome</keyword>
<dbReference type="Gene3D" id="3.40.640.10">
    <property type="entry name" value="Type I PLP-dependent aspartate aminotransferase-like (Major domain)"/>
    <property type="match status" value="1"/>
</dbReference>
<organism evidence="5 6">
    <name type="scientific">Marinithermus hydrothermalis (strain DSM 14884 / JCM 11576 / T1)</name>
    <dbReference type="NCBI Taxonomy" id="869210"/>
    <lineage>
        <taxon>Bacteria</taxon>
        <taxon>Thermotogati</taxon>
        <taxon>Deinococcota</taxon>
        <taxon>Deinococci</taxon>
        <taxon>Thermales</taxon>
        <taxon>Thermaceae</taxon>
        <taxon>Marinithermus</taxon>
    </lineage>
</organism>
<dbReference type="GO" id="GO:0030170">
    <property type="term" value="F:pyridoxal phosphate binding"/>
    <property type="evidence" value="ECO:0007669"/>
    <property type="project" value="InterPro"/>
</dbReference>
<dbReference type="Pfam" id="PF00155">
    <property type="entry name" value="Aminotran_1_2"/>
    <property type="match status" value="1"/>
</dbReference>
<dbReference type="CDD" id="cd00609">
    <property type="entry name" value="AAT_like"/>
    <property type="match status" value="1"/>
</dbReference>
<evidence type="ECO:0000313" key="5">
    <source>
        <dbReference type="EMBL" id="AEB10827.1"/>
    </source>
</evidence>
<protein>
    <submittedName>
        <fullName evidence="5">LL-diaminopimelate aminotransferase</fullName>
        <ecNumber evidence="5">2.6.1.83</ecNumber>
    </submittedName>
</protein>
<comment type="cofactor">
    <cofactor evidence="1">
        <name>pyridoxal 5'-phosphate</name>
        <dbReference type="ChEBI" id="CHEBI:597326"/>
    </cofactor>
</comment>
<keyword evidence="3 5" id="KW-0808">Transferase</keyword>
<dbReference type="GO" id="GO:0010285">
    <property type="term" value="F:L,L-diaminopimelate aminotransferase activity"/>
    <property type="evidence" value="ECO:0007669"/>
    <property type="project" value="UniProtKB-EC"/>
</dbReference>
<dbReference type="Gene3D" id="3.90.1150.10">
    <property type="entry name" value="Aspartate Aminotransferase, domain 1"/>
    <property type="match status" value="1"/>
</dbReference>
<dbReference type="InterPro" id="IPR015422">
    <property type="entry name" value="PyrdxlP-dep_Trfase_small"/>
</dbReference>
<dbReference type="InterPro" id="IPR050881">
    <property type="entry name" value="LL-DAP_aminotransferase"/>
</dbReference>
<dbReference type="InterPro" id="IPR004839">
    <property type="entry name" value="Aminotransferase_I/II_large"/>
</dbReference>
<dbReference type="EMBL" id="CP002630">
    <property type="protein sequence ID" value="AEB10827.1"/>
    <property type="molecule type" value="Genomic_DNA"/>
</dbReference>
<dbReference type="InterPro" id="IPR015424">
    <property type="entry name" value="PyrdxlP-dep_Trfase"/>
</dbReference>
<gene>
    <name evidence="5" type="ordered locus">Marky_0064</name>
</gene>
<evidence type="ECO:0000256" key="3">
    <source>
        <dbReference type="ARBA" id="ARBA00022679"/>
    </source>
</evidence>
<accession>F2NKR4</accession>
<dbReference type="AlphaFoldDB" id="F2NKR4"/>
<dbReference type="EC" id="2.6.1.83" evidence="5"/>
<name>F2NKR4_MARHT</name>
<evidence type="ECO:0000256" key="1">
    <source>
        <dbReference type="ARBA" id="ARBA00001933"/>
    </source>
</evidence>
<dbReference type="STRING" id="869210.Marky_0064"/>
<dbReference type="Proteomes" id="UP000007030">
    <property type="component" value="Chromosome"/>
</dbReference>
<dbReference type="OrthoDB" id="9813612at2"/>
<evidence type="ECO:0000313" key="6">
    <source>
        <dbReference type="Proteomes" id="UP000007030"/>
    </source>
</evidence>
<feature type="domain" description="Aminotransferase class I/classII large" evidence="4">
    <location>
        <begin position="34"/>
        <end position="379"/>
    </location>
</feature>
<dbReference type="SUPFAM" id="SSF53383">
    <property type="entry name" value="PLP-dependent transferases"/>
    <property type="match status" value="1"/>
</dbReference>
<evidence type="ECO:0000256" key="2">
    <source>
        <dbReference type="ARBA" id="ARBA00022576"/>
    </source>
</evidence>
<dbReference type="PANTHER" id="PTHR42832:SF2">
    <property type="entry name" value="ASPARTATE TRANSAMINASE"/>
    <property type="match status" value="1"/>
</dbReference>
<dbReference type="RefSeq" id="WP_013702882.1">
    <property type="nucleotide sequence ID" value="NC_015387.1"/>
</dbReference>